<dbReference type="Pfam" id="PF13398">
    <property type="entry name" value="Peptidase_M50B"/>
    <property type="match status" value="1"/>
</dbReference>
<keyword evidence="1" id="KW-1133">Transmembrane helix</keyword>
<reference evidence="2" key="2">
    <citation type="submission" date="2020-09" db="EMBL/GenBank/DDBJ databases">
        <authorList>
            <person name="Sun Q."/>
            <person name="Zhou Y."/>
        </authorList>
    </citation>
    <scope>NUCLEOTIDE SEQUENCE</scope>
    <source>
        <strain evidence="2">CGMCC 1.10749</strain>
    </source>
</reference>
<gene>
    <name evidence="2" type="ORF">GCM10011314_17860</name>
</gene>
<feature type="transmembrane region" description="Helical" evidence="1">
    <location>
        <begin position="207"/>
        <end position="230"/>
    </location>
</feature>
<dbReference type="InterPro" id="IPR049500">
    <property type="entry name" value="Peptidase_M50B-like"/>
</dbReference>
<feature type="transmembrane region" description="Helical" evidence="1">
    <location>
        <begin position="20"/>
        <end position="40"/>
    </location>
</feature>
<comment type="caution">
    <text evidence="2">The sequence shown here is derived from an EMBL/GenBank/DDBJ whole genome shotgun (WGS) entry which is preliminary data.</text>
</comment>
<dbReference type="Proteomes" id="UP000628079">
    <property type="component" value="Unassembled WGS sequence"/>
</dbReference>
<feature type="transmembrane region" description="Helical" evidence="1">
    <location>
        <begin position="106"/>
        <end position="131"/>
    </location>
</feature>
<feature type="transmembrane region" description="Helical" evidence="1">
    <location>
        <begin position="163"/>
        <end position="187"/>
    </location>
</feature>
<keyword evidence="1" id="KW-0472">Membrane</keyword>
<evidence type="ECO:0000256" key="1">
    <source>
        <dbReference type="SAM" id="Phobius"/>
    </source>
</evidence>
<feature type="transmembrane region" description="Helical" evidence="1">
    <location>
        <begin position="137"/>
        <end position="156"/>
    </location>
</feature>
<accession>A0A8H9FVE6</accession>
<evidence type="ECO:0000313" key="2">
    <source>
        <dbReference type="EMBL" id="GGB78573.1"/>
    </source>
</evidence>
<protein>
    <submittedName>
        <fullName evidence="2">Membrane protein</fullName>
    </submittedName>
</protein>
<reference evidence="2" key="1">
    <citation type="journal article" date="2014" name="Int. J. Syst. Evol. Microbiol.">
        <title>Complete genome sequence of Corynebacterium casei LMG S-19264T (=DSM 44701T), isolated from a smear-ripened cheese.</title>
        <authorList>
            <consortium name="US DOE Joint Genome Institute (JGI-PGF)"/>
            <person name="Walter F."/>
            <person name="Albersmeier A."/>
            <person name="Kalinowski J."/>
            <person name="Ruckert C."/>
        </authorList>
    </citation>
    <scope>NUCLEOTIDE SEQUENCE</scope>
    <source>
        <strain evidence="2">CGMCC 1.10749</strain>
    </source>
</reference>
<name>A0A8H9FVE6_9MICO</name>
<dbReference type="AlphaFoldDB" id="A0A8H9FVE6"/>
<keyword evidence="1" id="KW-0812">Transmembrane</keyword>
<organism evidence="2 3">
    <name type="scientific">Knoellia flava</name>
    <dbReference type="NCBI Taxonomy" id="913969"/>
    <lineage>
        <taxon>Bacteria</taxon>
        <taxon>Bacillati</taxon>
        <taxon>Actinomycetota</taxon>
        <taxon>Actinomycetes</taxon>
        <taxon>Micrococcales</taxon>
        <taxon>Intrasporangiaceae</taxon>
        <taxon>Knoellia</taxon>
    </lineage>
</organism>
<sequence length="233" mass="24056">MDLGEITTRLAAAPVGVPSGAIATACIAALVVVLVPTVWLRLRIVITLVHELGHAVVGILSGRRFTGFVVRGDMSGHAVTVGPPRGFGRIATTWAGYPMPALVGLLMLWAATSGYAGLLLFACLVLLALVLVFVRSAGTLVTVLAAGAAVGALWWWRNDEVQVLAVVATSFVLLVGAWRHLGVLAGAGRRDPGSDAAVLGRLTGIPAPVWLATFAAVLAATTWGAARLVLDLT</sequence>
<evidence type="ECO:0000313" key="3">
    <source>
        <dbReference type="Proteomes" id="UP000628079"/>
    </source>
</evidence>
<dbReference type="RefSeq" id="WP_035949957.1">
    <property type="nucleotide sequence ID" value="NZ_BMEA01000001.1"/>
</dbReference>
<dbReference type="EMBL" id="BMEA01000001">
    <property type="protein sequence ID" value="GGB78573.1"/>
    <property type="molecule type" value="Genomic_DNA"/>
</dbReference>
<proteinExistence type="predicted"/>